<organism evidence="3">
    <name type="scientific">Solumvirus sp</name>
    <dbReference type="NCBI Taxonomy" id="2487773"/>
    <lineage>
        <taxon>Viruses</taxon>
        <taxon>Pithoviruses</taxon>
    </lineage>
</organism>
<feature type="region of interest" description="Disordered" evidence="1">
    <location>
        <begin position="838"/>
        <end position="863"/>
    </location>
</feature>
<gene>
    <name evidence="3" type="ORF">Solumvirus2_31</name>
</gene>
<feature type="transmembrane region" description="Helical" evidence="2">
    <location>
        <begin position="430"/>
        <end position="452"/>
    </location>
</feature>
<dbReference type="EMBL" id="MK072499">
    <property type="protein sequence ID" value="AYV86224.1"/>
    <property type="molecule type" value="Genomic_DNA"/>
</dbReference>
<evidence type="ECO:0000256" key="1">
    <source>
        <dbReference type="SAM" id="MobiDB-lite"/>
    </source>
</evidence>
<sequence length="863" mass="93378">MSILLGILVILVHSVGIFGTVCPCGSQVYTYQTLQGCTSFSTSCSNPININGLNVNSLGSLSNTTFGNWQGSVTITNTSIINLNGLESLITSGPLTISGNPFLTTAVLPINSGNTIIIDSNPSLNLLSAPLLSFISSLQITNNLNLRNLNSFNTLATPGTVDITISGNGLYQLGGFANVGNIGTLYISESHLVNITGFSSVRFASTITLFNSSVQYINPIPLLVINGNGLTIQNLPNLQSLSFLVSISTISQMVLTGNVGLIDYSLLNKLTIVPGSFSTQGSCCPRYSQINAPFTISNFNGCIDCLTFTGVTLGDSFKSQIVPGVYYNITFQGPIESQVASVSVGTLVSQCNIITNIIVCLMPYVQNYTLGNFEVMVSVNNRSYISSGLFLEYVAMETYLGGVCTFHTESDNTQLVIPGTSNDQSQEANYVTYISLGVCLCIIFVILIMYFCRKRIQCLCRTVENRKPFKRLDLLYTDILDEKMTKKGAVLHRRSTTFGGFMTLSAIITCVVINSVLIYSFANYNTNVIVTQEPLLSRFNMTYRGNVTFLNYNRECSQNSFTIISNGFGNIYDVRYVLINTTNDVVVPLHGCQIFWQTTTEISSDSVSLMILSKSDNSLATGFEWYFESTDYFNNPSWIFGSMTNNVFKGQSQVLLNLISSVYGTSSTSKTGILSAFKSQMSQVDVMMQTKSVGIVFDIGVNQNLLRVVTSNNQSVVALISQMISIAMLCKTFCDYINKGYHKATGRTRTVTDSKAGGGNDSRSSSVEVVVVKPVENKSPEVVNSELVTPEKPVSSSSIEITTPKPVPPSSVEVVSVQPIDISPTQTSITTQTLTIPSNNITGAQEHDQSSLDGAPSVSSSSV</sequence>
<reference evidence="3" key="1">
    <citation type="submission" date="2018-10" db="EMBL/GenBank/DDBJ databases">
        <title>Hidden diversity of soil giant viruses.</title>
        <authorList>
            <person name="Schulz F."/>
            <person name="Alteio L."/>
            <person name="Goudeau D."/>
            <person name="Ryan E.M."/>
            <person name="Malmstrom R.R."/>
            <person name="Blanchard J."/>
            <person name="Woyke T."/>
        </authorList>
    </citation>
    <scope>NUCLEOTIDE SEQUENCE</scope>
    <source>
        <strain evidence="3">SMV1</strain>
    </source>
</reference>
<proteinExistence type="predicted"/>
<protein>
    <recommendedName>
        <fullName evidence="4">Transmembrane protein</fullName>
    </recommendedName>
</protein>
<evidence type="ECO:0008006" key="4">
    <source>
        <dbReference type="Google" id="ProtNLM"/>
    </source>
</evidence>
<evidence type="ECO:0000256" key="2">
    <source>
        <dbReference type="SAM" id="Phobius"/>
    </source>
</evidence>
<keyword evidence="2" id="KW-1133">Transmembrane helix</keyword>
<name>A0A3G5AI07_9VIRU</name>
<keyword evidence="2" id="KW-0472">Membrane</keyword>
<feature type="region of interest" description="Disordered" evidence="1">
    <location>
        <begin position="782"/>
        <end position="811"/>
    </location>
</feature>
<keyword evidence="2" id="KW-0812">Transmembrane</keyword>
<accession>A0A3G5AI07</accession>
<feature type="transmembrane region" description="Helical" evidence="2">
    <location>
        <begin position="501"/>
        <end position="522"/>
    </location>
</feature>
<evidence type="ECO:0000313" key="3">
    <source>
        <dbReference type="EMBL" id="AYV86224.1"/>
    </source>
</evidence>